<feature type="region of interest" description="Disordered" evidence="1">
    <location>
        <begin position="47"/>
        <end position="92"/>
    </location>
</feature>
<dbReference type="OrthoDB" id="2506647at2759"/>
<dbReference type="Proteomes" id="UP001141552">
    <property type="component" value="Unassembled WGS sequence"/>
</dbReference>
<evidence type="ECO:0000313" key="3">
    <source>
        <dbReference type="Proteomes" id="UP001141552"/>
    </source>
</evidence>
<reference evidence="2" key="2">
    <citation type="journal article" date="2023" name="Plants (Basel)">
        <title>Annotation of the Turnera subulata (Passifloraceae) Draft Genome Reveals the S-Locus Evolved after the Divergence of Turneroideae from Passifloroideae in a Stepwise Manner.</title>
        <authorList>
            <person name="Henning P.M."/>
            <person name="Roalson E.H."/>
            <person name="Mir W."/>
            <person name="McCubbin A.G."/>
            <person name="Shore J.S."/>
        </authorList>
    </citation>
    <scope>NUCLEOTIDE SEQUENCE</scope>
    <source>
        <strain evidence="2">F60SS</strain>
    </source>
</reference>
<dbReference type="AlphaFoldDB" id="A0A9Q0G9I4"/>
<keyword evidence="3" id="KW-1185">Reference proteome</keyword>
<evidence type="ECO:0000313" key="2">
    <source>
        <dbReference type="EMBL" id="KAJ4846093.1"/>
    </source>
</evidence>
<feature type="compositionally biased region" description="Low complexity" evidence="1">
    <location>
        <begin position="73"/>
        <end position="92"/>
    </location>
</feature>
<gene>
    <name evidence="2" type="ORF">Tsubulata_016731</name>
</gene>
<organism evidence="2 3">
    <name type="scientific">Turnera subulata</name>
    <dbReference type="NCBI Taxonomy" id="218843"/>
    <lineage>
        <taxon>Eukaryota</taxon>
        <taxon>Viridiplantae</taxon>
        <taxon>Streptophyta</taxon>
        <taxon>Embryophyta</taxon>
        <taxon>Tracheophyta</taxon>
        <taxon>Spermatophyta</taxon>
        <taxon>Magnoliopsida</taxon>
        <taxon>eudicotyledons</taxon>
        <taxon>Gunneridae</taxon>
        <taxon>Pentapetalae</taxon>
        <taxon>rosids</taxon>
        <taxon>fabids</taxon>
        <taxon>Malpighiales</taxon>
        <taxon>Passifloraceae</taxon>
        <taxon>Turnera</taxon>
    </lineage>
</organism>
<feature type="compositionally biased region" description="Pro residues" evidence="1">
    <location>
        <begin position="57"/>
        <end position="72"/>
    </location>
</feature>
<accession>A0A9Q0G9I4</accession>
<evidence type="ECO:0000256" key="1">
    <source>
        <dbReference type="SAM" id="MobiDB-lite"/>
    </source>
</evidence>
<comment type="caution">
    <text evidence="2">The sequence shown here is derived from an EMBL/GenBank/DDBJ whole genome shotgun (WGS) entry which is preliminary data.</text>
</comment>
<dbReference type="EMBL" id="JAKUCV010001510">
    <property type="protein sequence ID" value="KAJ4846093.1"/>
    <property type="molecule type" value="Genomic_DNA"/>
</dbReference>
<proteinExistence type="predicted"/>
<reference evidence="2" key="1">
    <citation type="submission" date="2022-02" db="EMBL/GenBank/DDBJ databases">
        <authorList>
            <person name="Henning P.M."/>
            <person name="McCubbin A.G."/>
            <person name="Shore J.S."/>
        </authorList>
    </citation>
    <scope>NUCLEOTIDE SEQUENCE</scope>
    <source>
        <strain evidence="2">F60SS</strain>
        <tissue evidence="2">Leaves</tissue>
    </source>
</reference>
<protein>
    <submittedName>
        <fullName evidence="2">Uncharacterized protein</fullName>
    </submittedName>
</protein>
<sequence>MLRATADPLTVGRLIGDLHRQQVTNGCELRPSQVLYNQPRIEVASDNLRTFHTTAPSPSPPLKKPPPEPALAPPNSTTTNNQSSASPTGYAT</sequence>
<name>A0A9Q0G9I4_9ROSI</name>